<dbReference type="Proteomes" id="UP001500642">
    <property type="component" value="Unassembled WGS sequence"/>
</dbReference>
<dbReference type="EMBL" id="BAABGL010000010">
    <property type="protein sequence ID" value="GAA4390335.1"/>
    <property type="molecule type" value="Genomic_DNA"/>
</dbReference>
<dbReference type="SUPFAM" id="SSF50249">
    <property type="entry name" value="Nucleic acid-binding proteins"/>
    <property type="match status" value="1"/>
</dbReference>
<dbReference type="RefSeq" id="WP_175406938.1">
    <property type="nucleotide sequence ID" value="NZ_BAABGL010000010.1"/>
</dbReference>
<dbReference type="PANTHER" id="PTHR10302:SF27">
    <property type="entry name" value="SINGLE-STRANDED DNA-BINDING PROTEIN"/>
    <property type="match status" value="1"/>
</dbReference>
<evidence type="ECO:0000256" key="1">
    <source>
        <dbReference type="ARBA" id="ARBA00023125"/>
    </source>
</evidence>
<name>A0ABP8JGB2_9MICO</name>
<evidence type="ECO:0000256" key="3">
    <source>
        <dbReference type="RuleBase" id="RU000524"/>
    </source>
</evidence>
<dbReference type="Pfam" id="PF00436">
    <property type="entry name" value="SSB"/>
    <property type="match status" value="1"/>
</dbReference>
<gene>
    <name evidence="5" type="ORF">GCM10023167_16790</name>
</gene>
<evidence type="ECO:0000313" key="5">
    <source>
        <dbReference type="EMBL" id="GAA4390335.1"/>
    </source>
</evidence>
<protein>
    <recommendedName>
        <fullName evidence="3">Single-stranded DNA-binding protein</fullName>
    </recommendedName>
</protein>
<reference evidence="6" key="1">
    <citation type="journal article" date="2019" name="Int. J. Syst. Evol. Microbiol.">
        <title>The Global Catalogue of Microorganisms (GCM) 10K type strain sequencing project: providing services to taxonomists for standard genome sequencing and annotation.</title>
        <authorList>
            <consortium name="The Broad Institute Genomics Platform"/>
            <consortium name="The Broad Institute Genome Sequencing Center for Infectious Disease"/>
            <person name="Wu L."/>
            <person name="Ma J."/>
        </authorList>
    </citation>
    <scope>NUCLEOTIDE SEQUENCE [LARGE SCALE GENOMIC DNA]</scope>
    <source>
        <strain evidence="6">JCM 17808</strain>
    </source>
</reference>
<dbReference type="InterPro" id="IPR000424">
    <property type="entry name" value="Primosome_PriB/ssb"/>
</dbReference>
<keyword evidence="1 2" id="KW-0238">DNA-binding</keyword>
<feature type="region of interest" description="Disordered" evidence="4">
    <location>
        <begin position="111"/>
        <end position="205"/>
    </location>
</feature>
<dbReference type="Gene3D" id="2.40.50.140">
    <property type="entry name" value="Nucleic acid-binding proteins"/>
    <property type="match status" value="1"/>
</dbReference>
<comment type="caution">
    <text evidence="5">The sequence shown here is derived from an EMBL/GenBank/DDBJ whole genome shotgun (WGS) entry which is preliminary data.</text>
</comment>
<dbReference type="InterPro" id="IPR011344">
    <property type="entry name" value="ssDNA-bd"/>
</dbReference>
<dbReference type="NCBIfam" id="TIGR00621">
    <property type="entry name" value="ssb"/>
    <property type="match status" value="1"/>
</dbReference>
<evidence type="ECO:0000313" key="6">
    <source>
        <dbReference type="Proteomes" id="UP001500642"/>
    </source>
</evidence>
<proteinExistence type="predicted"/>
<dbReference type="CDD" id="cd04496">
    <property type="entry name" value="SSB_OBF"/>
    <property type="match status" value="1"/>
</dbReference>
<dbReference type="PANTHER" id="PTHR10302">
    <property type="entry name" value="SINGLE-STRANDED DNA-BINDING PROTEIN"/>
    <property type="match status" value="1"/>
</dbReference>
<accession>A0ABP8JGB2</accession>
<dbReference type="PROSITE" id="PS50935">
    <property type="entry name" value="SSB"/>
    <property type="match status" value="1"/>
</dbReference>
<dbReference type="InterPro" id="IPR012340">
    <property type="entry name" value="NA-bd_OB-fold"/>
</dbReference>
<sequence length="205" mass="21300">MKTTNHLIGTIGSDPRTGTLTDGRPYVGFRLAVNHDYFNSETGAYESGDTSWYDVAAYGAIAQACACSLSKGDPVIVVGRLRVRDWTSGERSGTAVEIIADAIGHNLRFGTGSFSRRSSRRRSSGGEDPASDSGSDTEWGGLSQRPPAGPVPWESEHAQADGAPPEHAADLAPVGTGDRAAAPGDPEPALVGAEPGSSTDEDAPF</sequence>
<keyword evidence="6" id="KW-1185">Reference proteome</keyword>
<organism evidence="5 6">
    <name type="scientific">Brevibacterium pityocampae</name>
    <dbReference type="NCBI Taxonomy" id="506594"/>
    <lineage>
        <taxon>Bacteria</taxon>
        <taxon>Bacillati</taxon>
        <taxon>Actinomycetota</taxon>
        <taxon>Actinomycetes</taxon>
        <taxon>Micrococcales</taxon>
        <taxon>Brevibacteriaceae</taxon>
        <taxon>Brevibacterium</taxon>
    </lineage>
</organism>
<evidence type="ECO:0000256" key="4">
    <source>
        <dbReference type="SAM" id="MobiDB-lite"/>
    </source>
</evidence>
<evidence type="ECO:0000256" key="2">
    <source>
        <dbReference type="PROSITE-ProRule" id="PRU00252"/>
    </source>
</evidence>